<gene>
    <name evidence="2" type="ORF">S01H4_58459</name>
</gene>
<dbReference type="InterPro" id="IPR038763">
    <property type="entry name" value="DHH_sf"/>
</dbReference>
<feature type="domain" description="DDH" evidence="1">
    <location>
        <begin position="19"/>
        <end position="102"/>
    </location>
</feature>
<dbReference type="Gene3D" id="3.90.1640.10">
    <property type="entry name" value="inorganic pyrophosphatase (n-terminal core)"/>
    <property type="match status" value="1"/>
</dbReference>
<dbReference type="PANTHER" id="PTHR47618">
    <property type="entry name" value="BIFUNCTIONAL OLIGORIBONUCLEASE AND PAP PHOSPHATASE NRNA"/>
    <property type="match status" value="1"/>
</dbReference>
<dbReference type="InterPro" id="IPR051319">
    <property type="entry name" value="Oligoribo/pAp-PDE_c-di-AMP_PDE"/>
</dbReference>
<protein>
    <recommendedName>
        <fullName evidence="1">DDH domain-containing protein</fullName>
    </recommendedName>
</protein>
<dbReference type="AlphaFoldDB" id="X1D2M1"/>
<dbReference type="InterPro" id="IPR001667">
    <property type="entry name" value="DDH_dom"/>
</dbReference>
<accession>X1D2M1</accession>
<dbReference type="Pfam" id="PF01368">
    <property type="entry name" value="DHH"/>
    <property type="match status" value="1"/>
</dbReference>
<sequence>MVINNNFQKAVELINKSSNILITTHIKPDGDACGSVAAIYDTLTALGKKVKLILPSEVPEWYEFLFAEKPPILGRDVTVEQLKHRQFFEPDLIILIDVNTNNQLSKFSEYLK</sequence>
<feature type="non-terminal residue" evidence="2">
    <location>
        <position position="112"/>
    </location>
</feature>
<evidence type="ECO:0000259" key="1">
    <source>
        <dbReference type="Pfam" id="PF01368"/>
    </source>
</evidence>
<dbReference type="SUPFAM" id="SSF64182">
    <property type="entry name" value="DHH phosphoesterases"/>
    <property type="match status" value="1"/>
</dbReference>
<dbReference type="PANTHER" id="PTHR47618:SF1">
    <property type="entry name" value="BIFUNCTIONAL OLIGORIBONUCLEASE AND PAP PHOSPHATASE NRNA"/>
    <property type="match status" value="1"/>
</dbReference>
<organism evidence="2">
    <name type="scientific">marine sediment metagenome</name>
    <dbReference type="NCBI Taxonomy" id="412755"/>
    <lineage>
        <taxon>unclassified sequences</taxon>
        <taxon>metagenomes</taxon>
        <taxon>ecological metagenomes</taxon>
    </lineage>
</organism>
<name>X1D2M1_9ZZZZ</name>
<proteinExistence type="predicted"/>
<comment type="caution">
    <text evidence="2">The sequence shown here is derived from an EMBL/GenBank/DDBJ whole genome shotgun (WGS) entry which is preliminary data.</text>
</comment>
<reference evidence="2" key="1">
    <citation type="journal article" date="2014" name="Front. Microbiol.">
        <title>High frequency of phylogenetically diverse reductive dehalogenase-homologous genes in deep subseafloor sedimentary metagenomes.</title>
        <authorList>
            <person name="Kawai M."/>
            <person name="Futagami T."/>
            <person name="Toyoda A."/>
            <person name="Takaki Y."/>
            <person name="Nishi S."/>
            <person name="Hori S."/>
            <person name="Arai W."/>
            <person name="Tsubouchi T."/>
            <person name="Morono Y."/>
            <person name="Uchiyama I."/>
            <person name="Ito T."/>
            <person name="Fujiyama A."/>
            <person name="Inagaki F."/>
            <person name="Takami H."/>
        </authorList>
    </citation>
    <scope>NUCLEOTIDE SEQUENCE</scope>
    <source>
        <strain evidence="2">Expedition CK06-06</strain>
    </source>
</reference>
<dbReference type="EMBL" id="BART01034148">
    <property type="protein sequence ID" value="GAH15001.1"/>
    <property type="molecule type" value="Genomic_DNA"/>
</dbReference>
<evidence type="ECO:0000313" key="2">
    <source>
        <dbReference type="EMBL" id="GAH15001.1"/>
    </source>
</evidence>